<accession>A0ABW6NU02</accession>
<keyword evidence="2" id="KW-1185">Reference proteome</keyword>
<gene>
    <name evidence="1" type="ORF">ACFYTH_35140</name>
</gene>
<reference evidence="1 2" key="1">
    <citation type="submission" date="2024-10" db="EMBL/GenBank/DDBJ databases">
        <title>The Natural Products Discovery Center: Release of the First 8490 Sequenced Strains for Exploring Actinobacteria Biosynthetic Diversity.</title>
        <authorList>
            <person name="Kalkreuter E."/>
            <person name="Kautsar S.A."/>
            <person name="Yang D."/>
            <person name="Bader C.D."/>
            <person name="Teijaro C.N."/>
            <person name="Fluegel L."/>
            <person name="Davis C.M."/>
            <person name="Simpson J.R."/>
            <person name="Lauterbach L."/>
            <person name="Steele A.D."/>
            <person name="Gui C."/>
            <person name="Meng S."/>
            <person name="Li G."/>
            <person name="Viehrig K."/>
            <person name="Ye F."/>
            <person name="Su P."/>
            <person name="Kiefer A.F."/>
            <person name="Nichols A."/>
            <person name="Cepeda A.J."/>
            <person name="Yan W."/>
            <person name="Fan B."/>
            <person name="Jiang Y."/>
            <person name="Adhikari A."/>
            <person name="Zheng C.-J."/>
            <person name="Schuster L."/>
            <person name="Cowan T.M."/>
            <person name="Smanski M.J."/>
            <person name="Chevrette M.G."/>
            <person name="De Carvalho L.P.S."/>
            <person name="Shen B."/>
        </authorList>
    </citation>
    <scope>NUCLEOTIDE SEQUENCE [LARGE SCALE GENOMIC DNA]</scope>
    <source>
        <strain evidence="1 2">NPDC004550</strain>
    </source>
</reference>
<dbReference type="RefSeq" id="WP_387256247.1">
    <property type="nucleotide sequence ID" value="NZ_JBIALX010000033.1"/>
</dbReference>
<organism evidence="1 2">
    <name type="scientific">Nocardia africana</name>
    <dbReference type="NCBI Taxonomy" id="134964"/>
    <lineage>
        <taxon>Bacteria</taxon>
        <taxon>Bacillati</taxon>
        <taxon>Actinomycetota</taxon>
        <taxon>Actinomycetes</taxon>
        <taxon>Mycobacteriales</taxon>
        <taxon>Nocardiaceae</taxon>
        <taxon>Nocardia</taxon>
    </lineage>
</organism>
<name>A0ABW6NU02_9NOCA</name>
<proteinExistence type="predicted"/>
<dbReference type="EMBL" id="JBIALX010000033">
    <property type="protein sequence ID" value="MFF0458610.1"/>
    <property type="molecule type" value="Genomic_DNA"/>
</dbReference>
<evidence type="ECO:0000313" key="2">
    <source>
        <dbReference type="Proteomes" id="UP001601521"/>
    </source>
</evidence>
<comment type="caution">
    <text evidence="1">The sequence shown here is derived from an EMBL/GenBank/DDBJ whole genome shotgun (WGS) entry which is preliminary data.</text>
</comment>
<dbReference type="Proteomes" id="UP001601521">
    <property type="component" value="Unassembled WGS sequence"/>
</dbReference>
<protein>
    <submittedName>
        <fullName evidence="1">Uncharacterized protein</fullName>
    </submittedName>
</protein>
<evidence type="ECO:0000313" key="1">
    <source>
        <dbReference type="EMBL" id="MFF0458610.1"/>
    </source>
</evidence>
<sequence length="88" mass="9469">MGIGQEGAVLSVPQLRYGGDNYSLDEAGLDQFLKKVSEILSSEDGAGLVEVEATNGATLVLTVSKEIPLAVKWFEGDEANPRRQAYVR</sequence>